<sequence length="171" mass="20286">MAYPLFIPPEKFFSTKNFDWSLKDSKEYFNWFISTKSNRSNYYLEYLSIQRHEIDFDILCDRIRDTLFSEEFSLKTEGGVFDLTNAGYAFAADTSIVLSDYVIDKYKGKVYWDIVKKPKSDISFHLPALFGFKKLPYVELMKASIGHAKYILRKKEDPHVWKMMVDLDYLF</sequence>
<evidence type="ECO:0000313" key="2">
    <source>
        <dbReference type="Proteomes" id="UP001597440"/>
    </source>
</evidence>
<reference evidence="2" key="1">
    <citation type="journal article" date="2019" name="Int. J. Syst. Evol. Microbiol.">
        <title>The Global Catalogue of Microorganisms (GCM) 10K type strain sequencing project: providing services to taxonomists for standard genome sequencing and annotation.</title>
        <authorList>
            <consortium name="The Broad Institute Genomics Platform"/>
            <consortium name="The Broad Institute Genome Sequencing Center for Infectious Disease"/>
            <person name="Wu L."/>
            <person name="Ma J."/>
        </authorList>
    </citation>
    <scope>NUCLEOTIDE SEQUENCE [LARGE SCALE GENOMIC DNA]</scope>
    <source>
        <strain evidence="2">KCTC 52298</strain>
    </source>
</reference>
<organism evidence="1 2">
    <name type="scientific">Sphingobacterium tabacisoli</name>
    <dbReference type="NCBI Taxonomy" id="2044855"/>
    <lineage>
        <taxon>Bacteria</taxon>
        <taxon>Pseudomonadati</taxon>
        <taxon>Bacteroidota</taxon>
        <taxon>Sphingobacteriia</taxon>
        <taxon>Sphingobacteriales</taxon>
        <taxon>Sphingobacteriaceae</taxon>
        <taxon>Sphingobacterium</taxon>
    </lineage>
</organism>
<comment type="caution">
    <text evidence="1">The sequence shown here is derived from an EMBL/GenBank/DDBJ whole genome shotgun (WGS) entry which is preliminary data.</text>
</comment>
<dbReference type="EMBL" id="JBHULD010000025">
    <property type="protein sequence ID" value="MFD2557191.1"/>
    <property type="molecule type" value="Genomic_DNA"/>
</dbReference>
<gene>
    <name evidence="1" type="ORF">ACFSQW_22560</name>
</gene>
<protein>
    <submittedName>
        <fullName evidence="1">Uncharacterized protein</fullName>
    </submittedName>
</protein>
<dbReference type="Proteomes" id="UP001597440">
    <property type="component" value="Unassembled WGS sequence"/>
</dbReference>
<accession>A0ABW5L900</accession>
<proteinExistence type="predicted"/>
<name>A0ABW5L900_9SPHI</name>
<evidence type="ECO:0000313" key="1">
    <source>
        <dbReference type="EMBL" id="MFD2557191.1"/>
    </source>
</evidence>
<keyword evidence="2" id="KW-1185">Reference proteome</keyword>
<dbReference type="RefSeq" id="WP_210354432.1">
    <property type="nucleotide sequence ID" value="NZ_JAEQMU010000002.1"/>
</dbReference>